<evidence type="ECO:0008006" key="3">
    <source>
        <dbReference type="Google" id="ProtNLM"/>
    </source>
</evidence>
<keyword evidence="2" id="KW-1185">Reference proteome</keyword>
<dbReference type="EMBL" id="CAJNJA010052300">
    <property type="protein sequence ID" value="CAE7846305.1"/>
    <property type="molecule type" value="Genomic_DNA"/>
</dbReference>
<comment type="caution">
    <text evidence="1">The sequence shown here is derived from an EMBL/GenBank/DDBJ whole genome shotgun (WGS) entry which is preliminary data.</text>
</comment>
<dbReference type="Proteomes" id="UP000601435">
    <property type="component" value="Unassembled WGS sequence"/>
</dbReference>
<proteinExistence type="predicted"/>
<reference evidence="1" key="1">
    <citation type="submission" date="2021-02" db="EMBL/GenBank/DDBJ databases">
        <authorList>
            <person name="Dougan E. K."/>
            <person name="Rhodes N."/>
            <person name="Thang M."/>
            <person name="Chan C."/>
        </authorList>
    </citation>
    <scope>NUCLEOTIDE SEQUENCE</scope>
</reference>
<gene>
    <name evidence="1" type="ORF">SNEC2469_LOCUS26040</name>
</gene>
<protein>
    <recommendedName>
        <fullName evidence="3">Reverse transcriptase domain-containing protein</fullName>
    </recommendedName>
</protein>
<evidence type="ECO:0000313" key="2">
    <source>
        <dbReference type="Proteomes" id="UP000601435"/>
    </source>
</evidence>
<dbReference type="OrthoDB" id="407509at2759"/>
<dbReference type="AlphaFoldDB" id="A0A813A1E4"/>
<accession>A0A813A1E4</accession>
<name>A0A813A1E4_9DINO</name>
<organism evidence="1 2">
    <name type="scientific">Symbiodinium necroappetens</name>
    <dbReference type="NCBI Taxonomy" id="1628268"/>
    <lineage>
        <taxon>Eukaryota</taxon>
        <taxon>Sar</taxon>
        <taxon>Alveolata</taxon>
        <taxon>Dinophyceae</taxon>
        <taxon>Suessiales</taxon>
        <taxon>Symbiodiniaceae</taxon>
        <taxon>Symbiodinium</taxon>
    </lineage>
</organism>
<sequence length="281" mass="32016">MVEIDQASYFPYNQNMQERRLDYVCTRRLLADTGAVLPYRDLARSDHEAIVVPILTEVPKAKPSPQKTWGTRRLKAPTKVAEMMATYEVTATDPIELIANIARLITALKVLEQDDYWRGQLLHVFNDMLYTARIPANIENGITVLLAKMPSPGDWSDTRPITLSSTLLRSFSQLIIGRASHCVQGDSRLQWARRSRQGVELILVIRRLCRVAHDWGLPMYLAKLDIRKAFDSIYQEALAEQIEEDVRSSLLTWNDPSMRLFYGRQLSVVYLCSAFTGNAGQ</sequence>
<feature type="non-terminal residue" evidence="1">
    <location>
        <position position="281"/>
    </location>
</feature>
<evidence type="ECO:0000313" key="1">
    <source>
        <dbReference type="EMBL" id="CAE7846305.1"/>
    </source>
</evidence>